<feature type="compositionally biased region" description="Polar residues" evidence="1">
    <location>
        <begin position="91"/>
        <end position="102"/>
    </location>
</feature>
<feature type="compositionally biased region" description="Basic and acidic residues" evidence="1">
    <location>
        <begin position="198"/>
        <end position="215"/>
    </location>
</feature>
<name>A0ABD3WZX2_SINWO</name>
<feature type="non-terminal residue" evidence="2">
    <location>
        <position position="215"/>
    </location>
</feature>
<feature type="region of interest" description="Disordered" evidence="1">
    <location>
        <begin position="84"/>
        <end position="115"/>
    </location>
</feature>
<dbReference type="AlphaFoldDB" id="A0ABD3WZX2"/>
<dbReference type="Proteomes" id="UP001634394">
    <property type="component" value="Unassembled WGS sequence"/>
</dbReference>
<feature type="region of interest" description="Disordered" evidence="1">
    <location>
        <begin position="153"/>
        <end position="215"/>
    </location>
</feature>
<keyword evidence="3" id="KW-1185">Reference proteome</keyword>
<evidence type="ECO:0000313" key="3">
    <source>
        <dbReference type="Proteomes" id="UP001634394"/>
    </source>
</evidence>
<proteinExistence type="predicted"/>
<dbReference type="EMBL" id="JBJQND010000004">
    <property type="protein sequence ID" value="KAL3879327.1"/>
    <property type="molecule type" value="Genomic_DNA"/>
</dbReference>
<organism evidence="2 3">
    <name type="scientific">Sinanodonta woodiana</name>
    <name type="common">Chinese pond mussel</name>
    <name type="synonym">Anodonta woodiana</name>
    <dbReference type="NCBI Taxonomy" id="1069815"/>
    <lineage>
        <taxon>Eukaryota</taxon>
        <taxon>Metazoa</taxon>
        <taxon>Spiralia</taxon>
        <taxon>Lophotrochozoa</taxon>
        <taxon>Mollusca</taxon>
        <taxon>Bivalvia</taxon>
        <taxon>Autobranchia</taxon>
        <taxon>Heteroconchia</taxon>
        <taxon>Palaeoheterodonta</taxon>
        <taxon>Unionida</taxon>
        <taxon>Unionoidea</taxon>
        <taxon>Unionidae</taxon>
        <taxon>Unioninae</taxon>
        <taxon>Sinanodonta</taxon>
    </lineage>
</organism>
<evidence type="ECO:0000256" key="1">
    <source>
        <dbReference type="SAM" id="MobiDB-lite"/>
    </source>
</evidence>
<gene>
    <name evidence="2" type="ORF">ACJMK2_031627</name>
</gene>
<reference evidence="2 3" key="1">
    <citation type="submission" date="2024-11" db="EMBL/GenBank/DDBJ databases">
        <title>Chromosome-level genome assembly of the freshwater bivalve Anodonta woodiana.</title>
        <authorList>
            <person name="Chen X."/>
        </authorList>
    </citation>
    <scope>NUCLEOTIDE SEQUENCE [LARGE SCALE GENOMIC DNA]</scope>
    <source>
        <strain evidence="2">MN2024</strain>
        <tissue evidence="2">Gills</tissue>
    </source>
</reference>
<sequence length="215" mass="24739">MERLEVENKHLKLALTSLHKNIILGEAMQHMQLGPPDGIRNTAILNEWTEKAHGIHLRFIYLETKLDHIQKTIAQLTSTITGENRSEECTQDNTNTLTSTGRQPKRNPEKNIVQSEQSSKIYNDIELIRSALLTLKKNERELAISKQELEKKITEIEHRPQSSGPAMLRRSMKGAEPISRGEAEHRSAKRAWGDNNVESEKKETYMKTHKTDRQR</sequence>
<evidence type="ECO:0000313" key="2">
    <source>
        <dbReference type="EMBL" id="KAL3879327.1"/>
    </source>
</evidence>
<comment type="caution">
    <text evidence="2">The sequence shown here is derived from an EMBL/GenBank/DDBJ whole genome shotgun (WGS) entry which is preliminary data.</text>
</comment>
<protein>
    <submittedName>
        <fullName evidence="2">Uncharacterized protein</fullName>
    </submittedName>
</protein>
<accession>A0ABD3WZX2</accession>